<dbReference type="Proteomes" id="UP000015480">
    <property type="component" value="Chromosome"/>
</dbReference>
<dbReference type="eggNOG" id="COG0523">
    <property type="taxonomic scope" value="Bacteria"/>
</dbReference>
<keyword evidence="2" id="KW-0378">Hydrolase</keyword>
<dbReference type="InterPro" id="IPR003495">
    <property type="entry name" value="CobW/HypB/UreG_nucleotide-bd"/>
</dbReference>
<dbReference type="GO" id="GO:0000166">
    <property type="term" value="F:nucleotide binding"/>
    <property type="evidence" value="ECO:0007669"/>
    <property type="project" value="UniProtKB-KW"/>
</dbReference>
<dbReference type="PANTHER" id="PTHR13748">
    <property type="entry name" value="COBW-RELATED"/>
    <property type="match status" value="1"/>
</dbReference>
<dbReference type="InterPro" id="IPR027417">
    <property type="entry name" value="P-loop_NTPase"/>
</dbReference>
<evidence type="ECO:0000256" key="2">
    <source>
        <dbReference type="ARBA" id="ARBA00022801"/>
    </source>
</evidence>
<dbReference type="PANTHER" id="PTHR13748:SF62">
    <property type="entry name" value="COBW DOMAIN-CONTAINING PROTEIN"/>
    <property type="match status" value="1"/>
</dbReference>
<dbReference type="InterPro" id="IPR036627">
    <property type="entry name" value="CobW-likC_sf"/>
</dbReference>
<comment type="catalytic activity">
    <reaction evidence="6">
        <text>GTP + H2O = GDP + phosphate + H(+)</text>
        <dbReference type="Rhea" id="RHEA:19669"/>
        <dbReference type="ChEBI" id="CHEBI:15377"/>
        <dbReference type="ChEBI" id="CHEBI:15378"/>
        <dbReference type="ChEBI" id="CHEBI:37565"/>
        <dbReference type="ChEBI" id="CHEBI:43474"/>
        <dbReference type="ChEBI" id="CHEBI:58189"/>
    </reaction>
    <physiologicalReaction direction="left-to-right" evidence="6">
        <dbReference type="Rhea" id="RHEA:19670"/>
    </physiologicalReaction>
</comment>
<name>S5XXX0_PARAH</name>
<dbReference type="InterPro" id="IPR051316">
    <property type="entry name" value="Zinc-reg_GTPase_activator"/>
</dbReference>
<comment type="similarity">
    <text evidence="4">Belongs to the SIMIBI class G3E GTPase family. ZNG1 subfamily.</text>
</comment>
<feature type="domain" description="CobW C-terminal" evidence="7">
    <location>
        <begin position="244"/>
        <end position="333"/>
    </location>
</feature>
<dbReference type="Gene3D" id="3.40.50.300">
    <property type="entry name" value="P-loop containing nucleotide triphosphate hydrolases"/>
    <property type="match status" value="1"/>
</dbReference>
<gene>
    <name evidence="8" type="ORF">JCM7686_1186</name>
</gene>
<dbReference type="NCBIfam" id="TIGR02475">
    <property type="entry name" value="CobW"/>
    <property type="match status" value="1"/>
</dbReference>
<evidence type="ECO:0000256" key="6">
    <source>
        <dbReference type="ARBA" id="ARBA00049117"/>
    </source>
</evidence>
<dbReference type="HOGENOM" id="CLU_017452_1_0_5"/>
<dbReference type="STRING" id="1367847.JCM7686_1186"/>
<dbReference type="SMART" id="SM00833">
    <property type="entry name" value="CobW_C"/>
    <property type="match status" value="1"/>
</dbReference>
<dbReference type="SUPFAM" id="SSF90002">
    <property type="entry name" value="Hypothetical protein YjiA, C-terminal domain"/>
    <property type="match status" value="1"/>
</dbReference>
<organism evidence="8 9">
    <name type="scientific">Paracoccus aminophilus JCM 7686</name>
    <dbReference type="NCBI Taxonomy" id="1367847"/>
    <lineage>
        <taxon>Bacteria</taxon>
        <taxon>Pseudomonadati</taxon>
        <taxon>Pseudomonadota</taxon>
        <taxon>Alphaproteobacteria</taxon>
        <taxon>Rhodobacterales</taxon>
        <taxon>Paracoccaceae</taxon>
        <taxon>Paracoccus</taxon>
    </lineage>
</organism>
<keyword evidence="9" id="KW-1185">Reference proteome</keyword>
<evidence type="ECO:0000256" key="3">
    <source>
        <dbReference type="ARBA" id="ARBA00023186"/>
    </source>
</evidence>
<dbReference type="InterPro" id="IPR012824">
    <property type="entry name" value="CobW"/>
</dbReference>
<evidence type="ECO:0000313" key="9">
    <source>
        <dbReference type="Proteomes" id="UP000015480"/>
    </source>
</evidence>
<dbReference type="OrthoDB" id="9808822at2"/>
<sequence length="334" mass="35845">MTSLAKTPVTVVTGFLGAGKTSLIRHLIANAGGRRLAVLVNEFGTAGVDGEILKSCASADCPENNIVELANGCICCTVADDFLPAMERLLALPEAPDHILIETSGLALPKPLLKAFDWPAIRSRITVDGVIALADTEALAAGAFDEGETEGTEHDSPLAEVFEDQVNCADIILLTKSDLASDAVKSAAREKLKEIAHRELPVIEIAEGVIDPRVILGLDAKAEDDLAARPSHHDGADDHEHDDFDSVVIDLPEITDPADLVARIERLARDQHVLRVKGHVAVEGKPLRLLVQAVGARVRHQYDQPWSGPRRSQLVVIAEHHDIDPEAIRAILLG</sequence>
<dbReference type="Pfam" id="PF02492">
    <property type="entry name" value="cobW"/>
    <property type="match status" value="1"/>
</dbReference>
<evidence type="ECO:0000256" key="4">
    <source>
        <dbReference type="ARBA" id="ARBA00034320"/>
    </source>
</evidence>
<keyword evidence="3" id="KW-0143">Chaperone</keyword>
<proteinExistence type="inferred from homology"/>
<dbReference type="EMBL" id="CP006650">
    <property type="protein sequence ID" value="AGT08295.1"/>
    <property type="molecule type" value="Genomic_DNA"/>
</dbReference>
<dbReference type="GO" id="GO:0009236">
    <property type="term" value="P:cobalamin biosynthetic process"/>
    <property type="evidence" value="ECO:0007669"/>
    <property type="project" value="InterPro"/>
</dbReference>
<dbReference type="RefSeq" id="WP_020949933.1">
    <property type="nucleotide sequence ID" value="NC_022041.1"/>
</dbReference>
<evidence type="ECO:0000313" key="8">
    <source>
        <dbReference type="EMBL" id="AGT08295.1"/>
    </source>
</evidence>
<dbReference type="AlphaFoldDB" id="S5XXX0"/>
<dbReference type="PATRIC" id="fig|1367847.3.peg.1154"/>
<evidence type="ECO:0000256" key="5">
    <source>
        <dbReference type="ARBA" id="ARBA00045658"/>
    </source>
</evidence>
<comment type="function">
    <text evidence="5">Zinc chaperone that directly transfers zinc cofactor to target proteins, thereby activating them. Zinc is transferred from the CXCC motif in the GTPase domain to the zinc binding site in target proteins in a process requiring GTP hydrolysis.</text>
</comment>
<dbReference type="GO" id="GO:0016787">
    <property type="term" value="F:hydrolase activity"/>
    <property type="evidence" value="ECO:0007669"/>
    <property type="project" value="UniProtKB-KW"/>
</dbReference>
<dbReference type="Gene3D" id="3.30.1220.10">
    <property type="entry name" value="CobW-like, C-terminal domain"/>
    <property type="match status" value="1"/>
</dbReference>
<evidence type="ECO:0000259" key="7">
    <source>
        <dbReference type="SMART" id="SM00833"/>
    </source>
</evidence>
<dbReference type="CDD" id="cd03112">
    <property type="entry name" value="CobW-like"/>
    <property type="match status" value="1"/>
</dbReference>
<dbReference type="InterPro" id="IPR011629">
    <property type="entry name" value="CobW-like_C"/>
</dbReference>
<keyword evidence="1" id="KW-0547">Nucleotide-binding</keyword>
<accession>S5XXX0</accession>
<dbReference type="GO" id="GO:0005737">
    <property type="term" value="C:cytoplasm"/>
    <property type="evidence" value="ECO:0007669"/>
    <property type="project" value="TreeGrafter"/>
</dbReference>
<reference evidence="8 9" key="1">
    <citation type="journal article" date="2014" name="BMC Genomics">
        <title>Architecture and functions of a multipartite genome of the methylotrophic bacterium Paracoccus aminophilus JCM 7686, containing primary and secondary chromids.</title>
        <authorList>
            <person name="Dziewit L."/>
            <person name="Czarnecki J."/>
            <person name="Wibberg D."/>
            <person name="Radlinska M."/>
            <person name="Mrozek P."/>
            <person name="Szymczak M."/>
            <person name="Schluter A."/>
            <person name="Puhler A."/>
            <person name="Bartosik D."/>
        </authorList>
    </citation>
    <scope>NUCLEOTIDE SEQUENCE [LARGE SCALE GENOMIC DNA]</scope>
    <source>
        <strain evidence="8">JCM 7686</strain>
    </source>
</reference>
<dbReference type="KEGG" id="pami:JCM7686_1186"/>
<evidence type="ECO:0000256" key="1">
    <source>
        <dbReference type="ARBA" id="ARBA00022741"/>
    </source>
</evidence>
<protein>
    <submittedName>
        <fullName evidence="8">Cobalamin biosynthesis protein CobW</fullName>
    </submittedName>
</protein>
<dbReference type="Pfam" id="PF07683">
    <property type="entry name" value="CobW_C"/>
    <property type="match status" value="1"/>
</dbReference>
<dbReference type="SUPFAM" id="SSF52540">
    <property type="entry name" value="P-loop containing nucleoside triphosphate hydrolases"/>
    <property type="match status" value="1"/>
</dbReference>